<sequence length="99" mass="10626">MPVGHPLSTDKSYEDEEEDMPPNQVGPHRPVNEDLRGLQPVGNPAVSVSSRLLAQMEKVCGSMANIASWTDQVLATWAGAASSMEQNVLEFFVGTGKGK</sequence>
<protein>
    <submittedName>
        <fullName evidence="2">Uncharacterized protein</fullName>
    </submittedName>
</protein>
<organism evidence="2 3">
    <name type="scientific">Portunus trituberculatus</name>
    <name type="common">Swimming crab</name>
    <name type="synonym">Neptunus trituberculatus</name>
    <dbReference type="NCBI Taxonomy" id="210409"/>
    <lineage>
        <taxon>Eukaryota</taxon>
        <taxon>Metazoa</taxon>
        <taxon>Ecdysozoa</taxon>
        <taxon>Arthropoda</taxon>
        <taxon>Crustacea</taxon>
        <taxon>Multicrustacea</taxon>
        <taxon>Malacostraca</taxon>
        <taxon>Eumalacostraca</taxon>
        <taxon>Eucarida</taxon>
        <taxon>Decapoda</taxon>
        <taxon>Pleocyemata</taxon>
        <taxon>Brachyura</taxon>
        <taxon>Eubrachyura</taxon>
        <taxon>Portunoidea</taxon>
        <taxon>Portunidae</taxon>
        <taxon>Portuninae</taxon>
        <taxon>Portunus</taxon>
    </lineage>
</organism>
<keyword evidence="3" id="KW-1185">Reference proteome</keyword>
<evidence type="ECO:0000313" key="2">
    <source>
        <dbReference type="EMBL" id="MPC61129.1"/>
    </source>
</evidence>
<dbReference type="Proteomes" id="UP000324222">
    <property type="component" value="Unassembled WGS sequence"/>
</dbReference>
<reference evidence="2 3" key="1">
    <citation type="submission" date="2019-05" db="EMBL/GenBank/DDBJ databases">
        <title>Another draft genome of Portunus trituberculatus and its Hox gene families provides insights of decapod evolution.</title>
        <authorList>
            <person name="Jeong J.-H."/>
            <person name="Song I."/>
            <person name="Kim S."/>
            <person name="Choi T."/>
            <person name="Kim D."/>
            <person name="Ryu S."/>
            <person name="Kim W."/>
        </authorList>
    </citation>
    <scope>NUCLEOTIDE SEQUENCE [LARGE SCALE GENOMIC DNA]</scope>
    <source>
        <tissue evidence="2">Muscle</tissue>
    </source>
</reference>
<proteinExistence type="predicted"/>
<name>A0A5B7GU63_PORTR</name>
<dbReference type="AlphaFoldDB" id="A0A5B7GU63"/>
<gene>
    <name evidence="2" type="ORF">E2C01_055193</name>
</gene>
<comment type="caution">
    <text evidence="2">The sequence shown here is derived from an EMBL/GenBank/DDBJ whole genome shotgun (WGS) entry which is preliminary data.</text>
</comment>
<evidence type="ECO:0000313" key="3">
    <source>
        <dbReference type="Proteomes" id="UP000324222"/>
    </source>
</evidence>
<dbReference type="EMBL" id="VSRR010018237">
    <property type="protein sequence ID" value="MPC61129.1"/>
    <property type="molecule type" value="Genomic_DNA"/>
</dbReference>
<evidence type="ECO:0000256" key="1">
    <source>
        <dbReference type="SAM" id="MobiDB-lite"/>
    </source>
</evidence>
<feature type="region of interest" description="Disordered" evidence="1">
    <location>
        <begin position="1"/>
        <end position="42"/>
    </location>
</feature>
<accession>A0A5B7GU63</accession>